<protein>
    <submittedName>
        <fullName evidence="3">ABC-type amino acid transport system permease subunit</fullName>
    </submittedName>
</protein>
<proteinExistence type="predicted"/>
<evidence type="ECO:0000256" key="1">
    <source>
        <dbReference type="SAM" id="MobiDB-lite"/>
    </source>
</evidence>
<evidence type="ECO:0000313" key="3">
    <source>
        <dbReference type="EMBL" id="MDQ0103133.1"/>
    </source>
</evidence>
<keyword evidence="2" id="KW-1133">Transmembrane helix</keyword>
<feature type="compositionally biased region" description="Polar residues" evidence="1">
    <location>
        <begin position="11"/>
        <end position="30"/>
    </location>
</feature>
<comment type="caution">
    <text evidence="3">The sequence shown here is derived from an EMBL/GenBank/DDBJ whole genome shotgun (WGS) entry which is preliminary data.</text>
</comment>
<reference evidence="3 4" key="1">
    <citation type="submission" date="2023-07" db="EMBL/GenBank/DDBJ databases">
        <title>Sorghum-associated microbial communities from plants grown in Nebraska, USA.</title>
        <authorList>
            <person name="Schachtman D."/>
        </authorList>
    </citation>
    <scope>NUCLEOTIDE SEQUENCE [LARGE SCALE GENOMIC DNA]</scope>
    <source>
        <strain evidence="3 4">CC523</strain>
    </source>
</reference>
<evidence type="ECO:0000313" key="4">
    <source>
        <dbReference type="Proteomes" id="UP001244563"/>
    </source>
</evidence>
<dbReference type="RefSeq" id="WP_156524811.1">
    <property type="nucleotide sequence ID" value="NZ_BDDW01000011.1"/>
</dbReference>
<sequence>MSSKKAHWALSSATANSCATDESPWTTQAPSTPSPVYITIALLYLSINILLSKIAREIQRRNSRETTS</sequence>
<evidence type="ECO:0000256" key="2">
    <source>
        <dbReference type="SAM" id="Phobius"/>
    </source>
</evidence>
<organism evidence="3 4">
    <name type="scientific">Paenarthrobacter nicotinovorans</name>
    <name type="common">Arthrobacter nicotinovorans</name>
    <dbReference type="NCBI Taxonomy" id="29320"/>
    <lineage>
        <taxon>Bacteria</taxon>
        <taxon>Bacillati</taxon>
        <taxon>Actinomycetota</taxon>
        <taxon>Actinomycetes</taxon>
        <taxon>Micrococcales</taxon>
        <taxon>Micrococcaceae</taxon>
        <taxon>Paenarthrobacter</taxon>
    </lineage>
</organism>
<gene>
    <name evidence="3" type="ORF">J2T10_002790</name>
</gene>
<accession>A0ABT9TN81</accession>
<keyword evidence="2" id="KW-0472">Membrane</keyword>
<keyword evidence="2" id="KW-0812">Transmembrane</keyword>
<feature type="region of interest" description="Disordered" evidence="1">
    <location>
        <begin position="1"/>
        <end position="30"/>
    </location>
</feature>
<dbReference type="Proteomes" id="UP001244563">
    <property type="component" value="Unassembled WGS sequence"/>
</dbReference>
<keyword evidence="4" id="KW-1185">Reference proteome</keyword>
<feature type="transmembrane region" description="Helical" evidence="2">
    <location>
        <begin position="36"/>
        <end position="55"/>
    </location>
</feature>
<name>A0ABT9TN81_PAENI</name>
<dbReference type="EMBL" id="JAUSSW010000007">
    <property type="protein sequence ID" value="MDQ0103133.1"/>
    <property type="molecule type" value="Genomic_DNA"/>
</dbReference>